<dbReference type="AlphaFoldDB" id="A0A6A4J268"/>
<sequence>MVLCASVILVLCTVVSATENRGFMDYLQHGKQLPWEKKNPHHPKWIQMLNWVNIKMKRHNSLYGVNSVKSAKSNDGTSYDVSFWPITDQKQLPTCRAEFFIPLFGRHRDMTVKSYSCVPKTVNKKTIAERTHLSFKGKSKLLTLDKLDN</sequence>
<organism evidence="1 2">
    <name type="scientific">Apolygus lucorum</name>
    <name type="common">Small green plant bug</name>
    <name type="synonym">Lygocoris lucorum</name>
    <dbReference type="NCBI Taxonomy" id="248454"/>
    <lineage>
        <taxon>Eukaryota</taxon>
        <taxon>Metazoa</taxon>
        <taxon>Ecdysozoa</taxon>
        <taxon>Arthropoda</taxon>
        <taxon>Hexapoda</taxon>
        <taxon>Insecta</taxon>
        <taxon>Pterygota</taxon>
        <taxon>Neoptera</taxon>
        <taxon>Paraneoptera</taxon>
        <taxon>Hemiptera</taxon>
        <taxon>Heteroptera</taxon>
        <taxon>Panheteroptera</taxon>
        <taxon>Cimicomorpha</taxon>
        <taxon>Miridae</taxon>
        <taxon>Mirini</taxon>
        <taxon>Apolygus</taxon>
    </lineage>
</organism>
<gene>
    <name evidence="1" type="ORF">GE061_006941</name>
</gene>
<evidence type="ECO:0000313" key="1">
    <source>
        <dbReference type="EMBL" id="KAF6198918.1"/>
    </source>
</evidence>
<dbReference type="EMBL" id="WIXP02000015">
    <property type="protein sequence ID" value="KAF6198918.1"/>
    <property type="molecule type" value="Genomic_DNA"/>
</dbReference>
<evidence type="ECO:0000313" key="2">
    <source>
        <dbReference type="Proteomes" id="UP000466442"/>
    </source>
</evidence>
<comment type="caution">
    <text evidence="1">The sequence shown here is derived from an EMBL/GenBank/DDBJ whole genome shotgun (WGS) entry which is preliminary data.</text>
</comment>
<proteinExistence type="predicted"/>
<keyword evidence="2" id="KW-1185">Reference proteome</keyword>
<accession>A0A6A4J268</accession>
<reference evidence="1" key="1">
    <citation type="journal article" date="2021" name="Mol. Ecol. Resour.">
        <title>Apolygus lucorum genome provides insights into omnivorousness and mesophyll feeding.</title>
        <authorList>
            <person name="Liu Y."/>
            <person name="Liu H."/>
            <person name="Wang H."/>
            <person name="Huang T."/>
            <person name="Liu B."/>
            <person name="Yang B."/>
            <person name="Yin L."/>
            <person name="Li B."/>
            <person name="Zhang Y."/>
            <person name="Zhang S."/>
            <person name="Jiang F."/>
            <person name="Zhang X."/>
            <person name="Ren Y."/>
            <person name="Wang B."/>
            <person name="Wang S."/>
            <person name="Lu Y."/>
            <person name="Wu K."/>
            <person name="Fan W."/>
            <person name="Wang G."/>
        </authorList>
    </citation>
    <scope>NUCLEOTIDE SEQUENCE</scope>
    <source>
        <strain evidence="1">12Hb</strain>
    </source>
</reference>
<dbReference type="Proteomes" id="UP000466442">
    <property type="component" value="Unassembled WGS sequence"/>
</dbReference>
<protein>
    <submittedName>
        <fullName evidence="1">Uncharacterized protein</fullName>
    </submittedName>
</protein>
<name>A0A6A4J268_APOLU</name>